<reference evidence="2" key="1">
    <citation type="submission" date="2012-04" db="EMBL/GenBank/DDBJ databases">
        <title>The Genome Sequence of Loa loa.</title>
        <authorList>
            <consortium name="The Broad Institute Genome Sequencing Platform"/>
            <consortium name="Broad Institute Genome Sequencing Center for Infectious Disease"/>
            <person name="Nutman T.B."/>
            <person name="Fink D.L."/>
            <person name="Russ C."/>
            <person name="Young S."/>
            <person name="Zeng Q."/>
            <person name="Gargeya S."/>
            <person name="Alvarado L."/>
            <person name="Berlin A."/>
            <person name="Chapman S.B."/>
            <person name="Chen Z."/>
            <person name="Freedman E."/>
            <person name="Gellesch M."/>
            <person name="Goldberg J."/>
            <person name="Griggs A."/>
            <person name="Gujja S."/>
            <person name="Heilman E.R."/>
            <person name="Heiman D."/>
            <person name="Howarth C."/>
            <person name="Mehta T."/>
            <person name="Neiman D."/>
            <person name="Pearson M."/>
            <person name="Roberts A."/>
            <person name="Saif S."/>
            <person name="Shea T."/>
            <person name="Shenoy N."/>
            <person name="Sisk P."/>
            <person name="Stolte C."/>
            <person name="Sykes S."/>
            <person name="White J."/>
            <person name="Yandava C."/>
            <person name="Haas B."/>
            <person name="Henn M.R."/>
            <person name="Nusbaum C."/>
            <person name="Birren B."/>
        </authorList>
    </citation>
    <scope>NUCLEOTIDE SEQUENCE [LARGE SCALE GENOMIC DNA]</scope>
</reference>
<gene>
    <name evidence="3" type="primary">LOAG_16999</name>
</gene>
<protein>
    <submittedName>
        <fullName evidence="3">Uncharacterized protein</fullName>
    </submittedName>
</protein>
<proteinExistence type="predicted"/>
<dbReference type="STRING" id="7209.A0A1I7VX35"/>
<reference evidence="3" key="2">
    <citation type="submission" date="2016-11" db="UniProtKB">
        <authorList>
            <consortium name="WormBaseParasite"/>
        </authorList>
    </citation>
    <scope>IDENTIFICATION</scope>
</reference>
<dbReference type="WBParaSite" id="EN70_7234">
    <property type="protein sequence ID" value="EN70_7234"/>
    <property type="gene ID" value="EN70_7234"/>
</dbReference>
<dbReference type="OrthoDB" id="10064012at2759"/>
<dbReference type="Pfam" id="PF15335">
    <property type="entry name" value="CAAP1"/>
    <property type="match status" value="1"/>
</dbReference>
<dbReference type="Proteomes" id="UP000095285">
    <property type="component" value="Unassembled WGS sequence"/>
</dbReference>
<feature type="compositionally biased region" description="Acidic residues" evidence="1">
    <location>
        <begin position="278"/>
        <end position="288"/>
    </location>
</feature>
<feature type="region of interest" description="Disordered" evidence="1">
    <location>
        <begin position="275"/>
        <end position="307"/>
    </location>
</feature>
<dbReference type="GO" id="GO:0042981">
    <property type="term" value="P:regulation of apoptotic process"/>
    <property type="evidence" value="ECO:0007669"/>
    <property type="project" value="InterPro"/>
</dbReference>
<dbReference type="AlphaFoldDB" id="A0A1I7VX35"/>
<evidence type="ECO:0000313" key="2">
    <source>
        <dbReference type="Proteomes" id="UP000095285"/>
    </source>
</evidence>
<evidence type="ECO:0000256" key="1">
    <source>
        <dbReference type="SAM" id="MobiDB-lite"/>
    </source>
</evidence>
<sequence length="401" mass="44688">MKKDKKRHRKKSYSFRRKKIGTQTSSSVSSEATCYMVLSPSEQHNRHCDTVYCVSVPSNSRSSFVRKKATRSDFLSALELRPEEKLKSIAFYIDNREEMVRHMFASLQRKELYDFLPENLKELEEAELRNLCLKELSGMSKKNIYTILKGRDFTESSESEGEKNEALINAGIKTSKTEIAVADSTTEMTAPNLPCIFHSIGTGDAITCSSVVSTSEAQCTAVENISSTRIRQETGTAVQFDFTMEDRILLSSNQHAEIFASKDVSDLNDQAVATITPENDDDLEDGEVVSDQGKSSNSSKDDTLNKDQNCSQHLPIYCHRLTDSADDDLSSSLIPKNSGIRVFAKESASGSCLTGFCNPCSSGNSTDATNKVREERKLHILELELRARAIEALIRRSDNKP</sequence>
<dbReference type="PANTHER" id="PTHR14740">
    <property type="entry name" value="CASPASE ACTIVITY AND APOPTOSIS INHIBITOR 1"/>
    <property type="match status" value="1"/>
</dbReference>
<keyword evidence="2" id="KW-1185">Reference proteome</keyword>
<evidence type="ECO:0000313" key="3">
    <source>
        <dbReference type="WBParaSite" id="EN70_7234"/>
    </source>
</evidence>
<organism evidence="2 3">
    <name type="scientific">Loa loa</name>
    <name type="common">Eye worm</name>
    <name type="synonym">Filaria loa</name>
    <dbReference type="NCBI Taxonomy" id="7209"/>
    <lineage>
        <taxon>Eukaryota</taxon>
        <taxon>Metazoa</taxon>
        <taxon>Ecdysozoa</taxon>
        <taxon>Nematoda</taxon>
        <taxon>Chromadorea</taxon>
        <taxon>Rhabditida</taxon>
        <taxon>Spirurina</taxon>
        <taxon>Spiruromorpha</taxon>
        <taxon>Filarioidea</taxon>
        <taxon>Onchocercidae</taxon>
        <taxon>Loa</taxon>
    </lineage>
</organism>
<name>A0A1I7VX35_LOALO</name>
<accession>A0A1I7VX35</accession>
<dbReference type="InterPro" id="IPR038991">
    <property type="entry name" value="CAAP1"/>
</dbReference>
<dbReference type="PANTHER" id="PTHR14740:SF3">
    <property type="entry name" value="CASPASE ACTIVITY AND APOPTOSIS INHIBITOR 1"/>
    <property type="match status" value="1"/>
</dbReference>